<dbReference type="AlphaFoldDB" id="A0A367ZPU8"/>
<accession>A0A367ZPU8</accession>
<dbReference type="Gene3D" id="3.40.570.10">
    <property type="entry name" value="Extracellular Endonuclease, subunit A"/>
    <property type="match status" value="1"/>
</dbReference>
<evidence type="ECO:0000259" key="3">
    <source>
        <dbReference type="SMART" id="SM00477"/>
    </source>
</evidence>
<keyword evidence="5" id="KW-0378">Hydrolase</keyword>
<sequence length="263" mass="30588">MVAATVIWWIFRPAPAPPISLREEFARRQTQAERNQLYAGAPRWTGPGSGPVLLRNQAYAVGYSDERENPLWVGYRLDRITASQHGKRPSRFAVDRRTRALTSPDEYTRTGFDRGHLAPSFNIGSRFGPDAQLETFLMSNIVPQKPNLNRKLWKRLEELESEYANRFEQIWVFTGPVFDHRRQLLEGGVEIPDFLYKILVDEDGDRIRMLPFLLPQEVRGNEPLSQYLTTVDEIERQTGLDFFWALSDPNEDHLEAFRPTRLW</sequence>
<dbReference type="PANTHER" id="PTHR13966:SF5">
    <property type="entry name" value="ENDONUCLEASE G, MITOCHONDRIAL"/>
    <property type="match status" value="1"/>
</dbReference>
<dbReference type="InterPro" id="IPR001604">
    <property type="entry name" value="Endo_G_ENPP1-like_dom"/>
</dbReference>
<dbReference type="PANTHER" id="PTHR13966">
    <property type="entry name" value="ENDONUCLEASE RELATED"/>
    <property type="match status" value="1"/>
</dbReference>
<dbReference type="GO" id="GO:0046872">
    <property type="term" value="F:metal ion binding"/>
    <property type="evidence" value="ECO:0007669"/>
    <property type="project" value="UniProtKB-KW"/>
</dbReference>
<keyword evidence="5" id="KW-0540">Nuclease</keyword>
<dbReference type="Proteomes" id="UP000252355">
    <property type="component" value="Unassembled WGS sequence"/>
</dbReference>
<dbReference type="SUPFAM" id="SSF54060">
    <property type="entry name" value="His-Me finger endonucleases"/>
    <property type="match status" value="1"/>
</dbReference>
<evidence type="ECO:0000256" key="1">
    <source>
        <dbReference type="PIRSR" id="PIRSR640255-1"/>
    </source>
</evidence>
<keyword evidence="5" id="KW-0255">Endonuclease</keyword>
<evidence type="ECO:0000313" key="6">
    <source>
        <dbReference type="Proteomes" id="UP000252355"/>
    </source>
</evidence>
<protein>
    <submittedName>
        <fullName evidence="5">DNA/RNA endonuclease G</fullName>
    </submittedName>
</protein>
<dbReference type="InterPro" id="IPR040255">
    <property type="entry name" value="Non-specific_endonuclease"/>
</dbReference>
<dbReference type="SMART" id="SM00892">
    <property type="entry name" value="Endonuclease_NS"/>
    <property type="match status" value="1"/>
</dbReference>
<dbReference type="InterPro" id="IPR044929">
    <property type="entry name" value="DNA/RNA_non-sp_Endonuclease_sf"/>
</dbReference>
<gene>
    <name evidence="5" type="ORF">OZSIB_4011</name>
</gene>
<evidence type="ECO:0000313" key="5">
    <source>
        <dbReference type="EMBL" id="RCK79857.1"/>
    </source>
</evidence>
<evidence type="ECO:0000259" key="4">
    <source>
        <dbReference type="SMART" id="SM00892"/>
    </source>
</evidence>
<comment type="caution">
    <text evidence="5">The sequence shown here is derived from an EMBL/GenBank/DDBJ whole genome shotgun (WGS) entry which is preliminary data.</text>
</comment>
<dbReference type="EMBL" id="QOQW01000010">
    <property type="protein sequence ID" value="RCK79857.1"/>
    <property type="molecule type" value="Genomic_DNA"/>
</dbReference>
<dbReference type="GO" id="GO:0003676">
    <property type="term" value="F:nucleic acid binding"/>
    <property type="evidence" value="ECO:0007669"/>
    <property type="project" value="InterPro"/>
</dbReference>
<feature type="active site" description="Proton acceptor" evidence="1">
    <location>
        <position position="116"/>
    </location>
</feature>
<dbReference type="GO" id="GO:0004519">
    <property type="term" value="F:endonuclease activity"/>
    <property type="evidence" value="ECO:0007669"/>
    <property type="project" value="UniProtKB-KW"/>
</dbReference>
<organism evidence="5 6">
    <name type="scientific">Candidatus Ozemobacter sibiricus</name>
    <dbReference type="NCBI Taxonomy" id="2268124"/>
    <lineage>
        <taxon>Bacteria</taxon>
        <taxon>Candidatus Ozemobacteria</taxon>
        <taxon>Candidatus Ozemobacterales</taxon>
        <taxon>Candidatus Ozemobacteraceae</taxon>
        <taxon>Candidatus Ozemobacter</taxon>
    </lineage>
</organism>
<keyword evidence="2" id="KW-0479">Metal-binding</keyword>
<dbReference type="Pfam" id="PF01223">
    <property type="entry name" value="Endonuclease_NS"/>
    <property type="match status" value="1"/>
</dbReference>
<dbReference type="InterPro" id="IPR044925">
    <property type="entry name" value="His-Me_finger_sf"/>
</dbReference>
<proteinExistence type="predicted"/>
<dbReference type="InterPro" id="IPR020821">
    <property type="entry name" value="ENPP1-3/EXOG-like_nuc-like"/>
</dbReference>
<feature type="domain" description="DNA/RNA non-specific endonuclease/pyrophosphatase/phosphodiesterase" evidence="4">
    <location>
        <begin position="55"/>
        <end position="249"/>
    </location>
</feature>
<evidence type="ECO:0000256" key="2">
    <source>
        <dbReference type="PIRSR" id="PIRSR640255-2"/>
    </source>
</evidence>
<name>A0A367ZPU8_9BACT</name>
<dbReference type="SMART" id="SM00477">
    <property type="entry name" value="NUC"/>
    <property type="match status" value="1"/>
</dbReference>
<reference evidence="5 6" key="1">
    <citation type="submission" date="2018-05" db="EMBL/GenBank/DDBJ databases">
        <title>A metagenomic window into the 2 km-deep terrestrial subsurface aquifer revealed taxonomically and functionally diverse microbial community comprising novel uncultured bacterial lineages.</title>
        <authorList>
            <person name="Kadnikov V.V."/>
            <person name="Mardanov A.V."/>
            <person name="Beletsky A.V."/>
            <person name="Banks D."/>
            <person name="Pimenov N.V."/>
            <person name="Frank Y.A."/>
            <person name="Karnachuk O.V."/>
            <person name="Ravin N.V."/>
        </authorList>
    </citation>
    <scope>NUCLEOTIDE SEQUENCE [LARGE SCALE GENOMIC DNA]</scope>
    <source>
        <strain evidence="5">BY5</strain>
    </source>
</reference>
<dbReference type="GO" id="GO:0016787">
    <property type="term" value="F:hydrolase activity"/>
    <property type="evidence" value="ECO:0007669"/>
    <property type="project" value="InterPro"/>
</dbReference>
<feature type="domain" description="ENPP1-3/EXOG-like endonuclease/phosphodiesterase" evidence="3">
    <location>
        <begin position="56"/>
        <end position="249"/>
    </location>
</feature>
<feature type="binding site" evidence="2">
    <location>
        <position position="149"/>
    </location>
    <ligand>
        <name>Mg(2+)</name>
        <dbReference type="ChEBI" id="CHEBI:18420"/>
        <note>catalytic</note>
    </ligand>
</feature>